<proteinExistence type="predicted"/>
<gene>
    <name evidence="1" type="ORF">M595_0877</name>
</gene>
<sequence length="56" mass="6441">MQYYDRAPKQFPSGNIQGCEWRVFIDFSSTIRTIDHSVLGTTLPAIDVKLIYFTLS</sequence>
<comment type="caution">
    <text evidence="1">The sequence shown here is derived from an EMBL/GenBank/DDBJ whole genome shotgun (WGS) entry which is preliminary data.</text>
</comment>
<keyword evidence="2" id="KW-1185">Reference proteome</keyword>
<organism evidence="1 2">
    <name type="scientific">Lyngbya aestuarii BL J</name>
    <dbReference type="NCBI Taxonomy" id="1348334"/>
    <lineage>
        <taxon>Bacteria</taxon>
        <taxon>Bacillati</taxon>
        <taxon>Cyanobacteriota</taxon>
        <taxon>Cyanophyceae</taxon>
        <taxon>Oscillatoriophycideae</taxon>
        <taxon>Oscillatoriales</taxon>
        <taxon>Microcoleaceae</taxon>
        <taxon>Lyngbya</taxon>
    </lineage>
</organism>
<evidence type="ECO:0000313" key="1">
    <source>
        <dbReference type="EMBL" id="ERT09120.1"/>
    </source>
</evidence>
<name>U7QPS5_9CYAN</name>
<dbReference type="AlphaFoldDB" id="U7QPS5"/>
<accession>U7QPS5</accession>
<evidence type="ECO:0000313" key="2">
    <source>
        <dbReference type="Proteomes" id="UP000017127"/>
    </source>
</evidence>
<reference evidence="1 2" key="1">
    <citation type="journal article" date="2013" name="Front. Microbiol.">
        <title>Comparative genomic analyses of the cyanobacterium, Lyngbya aestuarii BL J, a powerful hydrogen producer.</title>
        <authorList>
            <person name="Kothari A."/>
            <person name="Vaughn M."/>
            <person name="Garcia-Pichel F."/>
        </authorList>
    </citation>
    <scope>NUCLEOTIDE SEQUENCE [LARGE SCALE GENOMIC DNA]</scope>
    <source>
        <strain evidence="1 2">BL J</strain>
    </source>
</reference>
<dbReference type="Proteomes" id="UP000017127">
    <property type="component" value="Unassembled WGS sequence"/>
</dbReference>
<protein>
    <submittedName>
        <fullName evidence="1">Uncharacterized protein</fullName>
    </submittedName>
</protein>
<dbReference type="EMBL" id="AUZM01000005">
    <property type="protein sequence ID" value="ERT09120.1"/>
    <property type="molecule type" value="Genomic_DNA"/>
</dbReference>